<dbReference type="InterPro" id="IPR018044">
    <property type="entry name" value="Peptidase_S11"/>
</dbReference>
<dbReference type="SUPFAM" id="SSF69189">
    <property type="entry name" value="Penicillin-binding protein associated domain"/>
    <property type="match status" value="1"/>
</dbReference>
<evidence type="ECO:0000256" key="2">
    <source>
        <dbReference type="ARBA" id="ARBA00004752"/>
    </source>
</evidence>
<gene>
    <name evidence="18" type="ORF">OMES3154_01212</name>
</gene>
<evidence type="ECO:0000256" key="14">
    <source>
        <dbReference type="PIRSR" id="PIRSR618044-2"/>
    </source>
</evidence>
<dbReference type="InterPro" id="IPR015956">
    <property type="entry name" value="Peniciliin-bd_prot_C_sf"/>
</dbReference>
<evidence type="ECO:0000256" key="4">
    <source>
        <dbReference type="ARBA" id="ARBA00012448"/>
    </source>
</evidence>
<keyword evidence="11" id="KW-0961">Cell wall biogenesis/degradation</keyword>
<comment type="function">
    <text evidence="1">Removes C-terminal D-alanyl residues from sugar-peptide cell wall precursors.</text>
</comment>
<dbReference type="Pfam" id="PF00768">
    <property type="entry name" value="Peptidase_S11"/>
    <property type="match status" value="1"/>
</dbReference>
<comment type="similarity">
    <text evidence="3 15">Belongs to the peptidase S11 family.</text>
</comment>
<evidence type="ECO:0000256" key="12">
    <source>
        <dbReference type="ARBA" id="ARBA00034000"/>
    </source>
</evidence>
<dbReference type="InterPro" id="IPR037167">
    <property type="entry name" value="Peptidase_S11_C_sf"/>
</dbReference>
<dbReference type="PANTHER" id="PTHR21581:SF6">
    <property type="entry name" value="TRAFFICKING PROTEIN PARTICLE COMPLEX SUBUNIT 12"/>
    <property type="match status" value="1"/>
</dbReference>
<evidence type="ECO:0000259" key="16">
    <source>
        <dbReference type="Pfam" id="PF00768"/>
    </source>
</evidence>
<evidence type="ECO:0000256" key="10">
    <source>
        <dbReference type="ARBA" id="ARBA00022984"/>
    </source>
</evidence>
<dbReference type="InterPro" id="IPR012338">
    <property type="entry name" value="Beta-lactam/transpept-like"/>
</dbReference>
<keyword evidence="5 18" id="KW-0121">Carboxypeptidase</keyword>
<dbReference type="Gene3D" id="2.60.410.10">
    <property type="entry name" value="D-Ala-D-Ala carboxypeptidase, C-terminal domain"/>
    <property type="match status" value="1"/>
</dbReference>
<dbReference type="GO" id="GO:0009252">
    <property type="term" value="P:peptidoglycan biosynthetic process"/>
    <property type="evidence" value="ECO:0007669"/>
    <property type="project" value="UniProtKB-UniPathway"/>
</dbReference>
<evidence type="ECO:0000256" key="8">
    <source>
        <dbReference type="ARBA" id="ARBA00022801"/>
    </source>
</evidence>
<organism evidence="18 19">
    <name type="scientific">Oceanivirga miroungae</name>
    <dbReference type="NCBI Taxonomy" id="1130046"/>
    <lineage>
        <taxon>Bacteria</taxon>
        <taxon>Fusobacteriati</taxon>
        <taxon>Fusobacteriota</taxon>
        <taxon>Fusobacteriia</taxon>
        <taxon>Fusobacteriales</taxon>
        <taxon>Leptotrichiaceae</taxon>
        <taxon>Oceanivirga</taxon>
    </lineage>
</organism>
<keyword evidence="10" id="KW-0573">Peptidoglycan synthesis</keyword>
<evidence type="ECO:0000313" key="19">
    <source>
        <dbReference type="Proteomes" id="UP000419017"/>
    </source>
</evidence>
<dbReference type="GO" id="GO:0071555">
    <property type="term" value="P:cell wall organization"/>
    <property type="evidence" value="ECO:0007669"/>
    <property type="project" value="UniProtKB-KW"/>
</dbReference>
<reference evidence="18 19" key="1">
    <citation type="submission" date="2019-10" db="EMBL/GenBank/DDBJ databases">
        <authorList>
            <person name="Blom J."/>
        </authorList>
    </citation>
    <scope>NUCLEOTIDE SEQUENCE [LARGE SCALE GENOMIC DNA]</scope>
    <source>
        <strain evidence="18 19">ES3154-GLU</strain>
    </source>
</reference>
<comment type="pathway">
    <text evidence="2">Cell wall biogenesis; peptidoglycan biosynthesis.</text>
</comment>
<dbReference type="AlphaFoldDB" id="A0A6I8MF65"/>
<feature type="active site" evidence="13">
    <location>
        <position position="105"/>
    </location>
</feature>
<dbReference type="GO" id="GO:0008360">
    <property type="term" value="P:regulation of cell shape"/>
    <property type="evidence" value="ECO:0007669"/>
    <property type="project" value="UniProtKB-KW"/>
</dbReference>
<evidence type="ECO:0000313" key="18">
    <source>
        <dbReference type="EMBL" id="VWL85924.1"/>
    </source>
</evidence>
<dbReference type="EC" id="3.4.16.4" evidence="4"/>
<dbReference type="PANTHER" id="PTHR21581">
    <property type="entry name" value="D-ALANYL-D-ALANINE CARBOXYPEPTIDASE"/>
    <property type="match status" value="1"/>
</dbReference>
<dbReference type="InterPro" id="IPR012907">
    <property type="entry name" value="Peptidase_S11_C"/>
</dbReference>
<protein>
    <recommendedName>
        <fullName evidence="4">serine-type D-Ala-D-Ala carboxypeptidase</fullName>
        <ecNumber evidence="4">3.4.16.4</ecNumber>
    </recommendedName>
</protein>
<feature type="domain" description="Peptidase S11 D-alanyl-D-alanine carboxypeptidase A N-terminal" evidence="16">
    <location>
        <begin position="29"/>
        <end position="239"/>
    </location>
</feature>
<dbReference type="UniPathway" id="UPA00219"/>
<evidence type="ECO:0000256" key="1">
    <source>
        <dbReference type="ARBA" id="ARBA00003217"/>
    </source>
</evidence>
<dbReference type="SUPFAM" id="SSF56601">
    <property type="entry name" value="beta-lactamase/transpeptidase-like"/>
    <property type="match status" value="1"/>
</dbReference>
<keyword evidence="8" id="KW-0378">Hydrolase</keyword>
<evidence type="ECO:0000256" key="13">
    <source>
        <dbReference type="PIRSR" id="PIRSR618044-1"/>
    </source>
</evidence>
<dbReference type="RefSeq" id="WP_197271531.1">
    <property type="nucleotide sequence ID" value="NZ_CABWIB010000001.1"/>
</dbReference>
<evidence type="ECO:0000256" key="5">
    <source>
        <dbReference type="ARBA" id="ARBA00022645"/>
    </source>
</evidence>
<keyword evidence="6" id="KW-0645">Protease</keyword>
<sequence>MRKFLSILLFISLPLITLPYYTAYAGLENGDVVLSKRADKKRAVASLAKLMTAIVVLDAVDKKEITLNDLVRINESVNVGESSVPLNGGDRISVYDLLASTLIYSANNSATALAIYVSGDVRSFVKRMNEKAKEFGMKDTMYYTPTGLPTSNTHKRLDTSTAKDQYILAKKALEDKRIITITNQKYVNIKGRYYKSRNQILGKNGNFGLKTGFHLSAGFNMIGTYKINNMDLIVVTMGDLSLKARFDSQLKISGNYKKMMKKIHDKESIFSTIPVKESKEKNINTQLEKDFYYHKSNIKEEVEMKDLKGAIKKGDKVGVLKIYNENKKLITTINILAMTGATNLSPWDKIKGLF</sequence>
<evidence type="ECO:0000256" key="9">
    <source>
        <dbReference type="ARBA" id="ARBA00022960"/>
    </source>
</evidence>
<evidence type="ECO:0000256" key="6">
    <source>
        <dbReference type="ARBA" id="ARBA00022670"/>
    </source>
</evidence>
<feature type="domain" description="Peptidase S11 D-Ala-D-Ala carboxypeptidase A C-terminal" evidence="17">
    <location>
        <begin position="260"/>
        <end position="337"/>
    </location>
</feature>
<evidence type="ECO:0000259" key="17">
    <source>
        <dbReference type="Pfam" id="PF07943"/>
    </source>
</evidence>
<comment type="catalytic activity">
    <reaction evidence="12">
        <text>Preferential cleavage: (Ac)2-L-Lys-D-Ala-|-D-Ala. Also transpeptidation of peptidyl-alanyl moieties that are N-acyl substituents of D-alanine.</text>
        <dbReference type="EC" id="3.4.16.4"/>
    </reaction>
</comment>
<evidence type="ECO:0000256" key="11">
    <source>
        <dbReference type="ARBA" id="ARBA00023316"/>
    </source>
</evidence>
<name>A0A6I8MF65_9FUSO</name>
<dbReference type="Proteomes" id="UP000419017">
    <property type="component" value="Unassembled WGS sequence"/>
</dbReference>
<accession>A0A6I8MF65</accession>
<evidence type="ECO:0000256" key="15">
    <source>
        <dbReference type="RuleBase" id="RU004016"/>
    </source>
</evidence>
<dbReference type="EMBL" id="CABWIB010000001">
    <property type="protein sequence ID" value="VWL85924.1"/>
    <property type="molecule type" value="Genomic_DNA"/>
</dbReference>
<evidence type="ECO:0000256" key="3">
    <source>
        <dbReference type="ARBA" id="ARBA00007164"/>
    </source>
</evidence>
<dbReference type="PRINTS" id="PR00725">
    <property type="entry name" value="DADACBPTASE1"/>
</dbReference>
<keyword evidence="19" id="KW-1185">Reference proteome</keyword>
<feature type="binding site" evidence="14">
    <location>
        <position position="210"/>
    </location>
    <ligand>
        <name>substrate</name>
    </ligand>
</feature>
<proteinExistence type="inferred from homology"/>
<feature type="active site" description="Proton acceptor" evidence="13">
    <location>
        <position position="49"/>
    </location>
</feature>
<dbReference type="Gene3D" id="3.40.710.10">
    <property type="entry name" value="DD-peptidase/beta-lactamase superfamily"/>
    <property type="match status" value="1"/>
</dbReference>
<dbReference type="Pfam" id="PF07943">
    <property type="entry name" value="PBP5_C"/>
    <property type="match status" value="1"/>
</dbReference>
<keyword evidence="7" id="KW-0732">Signal</keyword>
<evidence type="ECO:0000256" key="7">
    <source>
        <dbReference type="ARBA" id="ARBA00022729"/>
    </source>
</evidence>
<dbReference type="GO" id="GO:0009002">
    <property type="term" value="F:serine-type D-Ala-D-Ala carboxypeptidase activity"/>
    <property type="evidence" value="ECO:0007669"/>
    <property type="project" value="UniProtKB-EC"/>
</dbReference>
<feature type="active site" description="Acyl-ester intermediate" evidence="13">
    <location>
        <position position="46"/>
    </location>
</feature>
<dbReference type="GO" id="GO:0006508">
    <property type="term" value="P:proteolysis"/>
    <property type="evidence" value="ECO:0007669"/>
    <property type="project" value="UniProtKB-KW"/>
</dbReference>
<keyword evidence="9" id="KW-0133">Cell shape</keyword>
<dbReference type="InterPro" id="IPR001967">
    <property type="entry name" value="Peptidase_S11_N"/>
</dbReference>